<name>A0ABP1D2E9_9APHY</name>
<dbReference type="SUPFAM" id="SSF49447">
    <property type="entry name" value="Second domain of Mu2 adaptin subunit (ap50) of ap2 adaptor"/>
    <property type="match status" value="1"/>
</dbReference>
<dbReference type="PRINTS" id="PR00314">
    <property type="entry name" value="CLATHRINADPT"/>
</dbReference>
<evidence type="ECO:0000256" key="4">
    <source>
        <dbReference type="ARBA" id="ARBA00023136"/>
    </source>
</evidence>
<dbReference type="InterPro" id="IPR001392">
    <property type="entry name" value="Clathrin_mu"/>
</dbReference>
<feature type="domain" description="MHD" evidence="6">
    <location>
        <begin position="188"/>
        <end position="427"/>
    </location>
</feature>
<gene>
    <name evidence="7" type="ORF">GFSPODELE1_LOCUS3855</name>
</gene>
<reference evidence="8" key="1">
    <citation type="submission" date="2024-04" db="EMBL/GenBank/DDBJ databases">
        <authorList>
            <person name="Shaw F."/>
            <person name="Minotto A."/>
        </authorList>
    </citation>
    <scope>NUCLEOTIDE SEQUENCE [LARGE SCALE GENOMIC DNA]</scope>
</reference>
<dbReference type="Proteomes" id="UP001497453">
    <property type="component" value="Chromosome 2"/>
</dbReference>
<keyword evidence="3 5" id="KW-0653">Protein transport</keyword>
<evidence type="ECO:0000256" key="1">
    <source>
        <dbReference type="ARBA" id="ARBA00004308"/>
    </source>
</evidence>
<dbReference type="PIRSF" id="PIRSF005992">
    <property type="entry name" value="Clathrin_mu"/>
    <property type="match status" value="1"/>
</dbReference>
<keyword evidence="4" id="KW-0472">Membrane</keyword>
<dbReference type="Gene3D" id="2.60.40.1170">
    <property type="entry name" value="Mu homology domain, subdomain B"/>
    <property type="match status" value="2"/>
</dbReference>
<dbReference type="InterPro" id="IPR028565">
    <property type="entry name" value="MHD"/>
</dbReference>
<dbReference type="InterPro" id="IPR036168">
    <property type="entry name" value="AP2_Mu_C_sf"/>
</dbReference>
<dbReference type="EMBL" id="OZ037945">
    <property type="protein sequence ID" value="CAL1702047.1"/>
    <property type="molecule type" value="Genomic_DNA"/>
</dbReference>
<keyword evidence="8" id="KW-1185">Reference proteome</keyword>
<dbReference type="CDD" id="cd09252">
    <property type="entry name" value="AP-3_Mu3_Cterm"/>
    <property type="match status" value="1"/>
</dbReference>
<protein>
    <recommendedName>
        <fullName evidence="6">MHD domain-containing protein</fullName>
    </recommendedName>
</protein>
<evidence type="ECO:0000256" key="5">
    <source>
        <dbReference type="PIRNR" id="PIRNR005992"/>
    </source>
</evidence>
<evidence type="ECO:0000256" key="2">
    <source>
        <dbReference type="ARBA" id="ARBA00022448"/>
    </source>
</evidence>
<dbReference type="InterPro" id="IPR050431">
    <property type="entry name" value="Adaptor_comp_med_subunit"/>
</dbReference>
<proteinExistence type="inferred from homology"/>
<comment type="similarity">
    <text evidence="5">Belongs to the adaptor complexes medium subunit family.</text>
</comment>
<sequence length="427" mass="46769">MAIDGLVILDSTGRPIVQSGFRSTSPAYPLLHIEALNDALSKAPRPADADPVLYVPNTGIDGPSACCHVKRGELRFLGLMSGDTDPLYVFAFLETFISILRDYFGQLSAETLKENFDVVYQLLEETLDAGGHPSTTSINALKDIVLPPSLLSKVLSVAGVSGLASPGTNSHPFASPIPWRKVGVRYNSNEIFFDVAEELKAVVNKNGGIIVSSVWGKVHTNCRLSGTPDLLLSFSNAQPLTDCSFHPCVRLQRWSRDKNLSFVPPDGRFILMEYKYTPGGVHHVAVPFALKASVDCEVNGGSFDVALTSRLTTKVLENMNVELYLGEGATSASCVVSNNTSWNFDPRTRILHWNIKAVSPSSSFSLKGTFSSTAEQPRPSHAFRARFEIPQHSFSSLKVDQLKITGEMYKPYKGVRGRSTGDVEWRW</sequence>
<organism evidence="7 8">
    <name type="scientific">Somion occarium</name>
    <dbReference type="NCBI Taxonomy" id="3059160"/>
    <lineage>
        <taxon>Eukaryota</taxon>
        <taxon>Fungi</taxon>
        <taxon>Dikarya</taxon>
        <taxon>Basidiomycota</taxon>
        <taxon>Agaricomycotina</taxon>
        <taxon>Agaricomycetes</taxon>
        <taxon>Polyporales</taxon>
        <taxon>Cerrenaceae</taxon>
        <taxon>Somion</taxon>
    </lineage>
</organism>
<dbReference type="Pfam" id="PF00928">
    <property type="entry name" value="Adap_comp_sub"/>
    <property type="match status" value="1"/>
</dbReference>
<dbReference type="PROSITE" id="PS51072">
    <property type="entry name" value="MHD"/>
    <property type="match status" value="1"/>
</dbReference>
<evidence type="ECO:0000313" key="7">
    <source>
        <dbReference type="EMBL" id="CAL1702047.1"/>
    </source>
</evidence>
<evidence type="ECO:0000256" key="3">
    <source>
        <dbReference type="ARBA" id="ARBA00022927"/>
    </source>
</evidence>
<evidence type="ECO:0000313" key="8">
    <source>
        <dbReference type="Proteomes" id="UP001497453"/>
    </source>
</evidence>
<evidence type="ECO:0000259" key="6">
    <source>
        <dbReference type="PROSITE" id="PS51072"/>
    </source>
</evidence>
<comment type="subcellular location">
    <subcellularLocation>
        <location evidence="1">Endomembrane system</location>
    </subcellularLocation>
</comment>
<dbReference type="PANTHER" id="PTHR10529">
    <property type="entry name" value="AP COMPLEX SUBUNIT MU"/>
    <property type="match status" value="1"/>
</dbReference>
<dbReference type="CDD" id="cd14837">
    <property type="entry name" value="AP3_Mu_N"/>
    <property type="match status" value="1"/>
</dbReference>
<keyword evidence="2 5" id="KW-0813">Transport</keyword>
<dbReference type="InterPro" id="IPR011012">
    <property type="entry name" value="Longin-like_dom_sf"/>
</dbReference>
<dbReference type="SUPFAM" id="SSF64356">
    <property type="entry name" value="SNARE-like"/>
    <property type="match status" value="1"/>
</dbReference>
<accession>A0ABP1D2E9</accession>
<dbReference type="Gene3D" id="3.30.450.60">
    <property type="match status" value="1"/>
</dbReference>